<dbReference type="Pfam" id="PF13508">
    <property type="entry name" value="Acetyltransf_7"/>
    <property type="match status" value="1"/>
</dbReference>
<dbReference type="SUPFAM" id="SSF55729">
    <property type="entry name" value="Acyl-CoA N-acyltransferases (Nat)"/>
    <property type="match status" value="1"/>
</dbReference>
<protein>
    <submittedName>
        <fullName evidence="2">GNAT family N-acetyltransferase</fullName>
    </submittedName>
</protein>
<evidence type="ECO:0000259" key="1">
    <source>
        <dbReference type="PROSITE" id="PS51186"/>
    </source>
</evidence>
<dbReference type="EMBL" id="JARTFS010000018">
    <property type="protein sequence ID" value="MED4403568.1"/>
    <property type="molecule type" value="Genomic_DNA"/>
</dbReference>
<evidence type="ECO:0000313" key="3">
    <source>
        <dbReference type="Proteomes" id="UP001342826"/>
    </source>
</evidence>
<dbReference type="InterPro" id="IPR000182">
    <property type="entry name" value="GNAT_dom"/>
</dbReference>
<feature type="domain" description="N-acetyltransferase" evidence="1">
    <location>
        <begin position="1"/>
        <end position="145"/>
    </location>
</feature>
<proteinExistence type="predicted"/>
<accession>A0ABU6P2I5</accession>
<dbReference type="CDD" id="cd04301">
    <property type="entry name" value="NAT_SF"/>
    <property type="match status" value="1"/>
</dbReference>
<dbReference type="InterPro" id="IPR016181">
    <property type="entry name" value="Acyl_CoA_acyltransferase"/>
</dbReference>
<dbReference type="Proteomes" id="UP001342826">
    <property type="component" value="Unassembled WGS sequence"/>
</dbReference>
<sequence>MILPITLDNLNENIELYVSVFNEPPWEDNWTFEKAERRFLDLLHTPRFLGFSYYHNEELVALAAGNCEEWSDGELFYLKKMCVRPNMQGQEIGTRLLSYLAAHLQERGVMYSYLLTLQEGQAASFYAKNSYKKDLNTVFMLHKLKK</sequence>
<comment type="caution">
    <text evidence="2">The sequence shown here is derived from an EMBL/GenBank/DDBJ whole genome shotgun (WGS) entry which is preliminary data.</text>
</comment>
<reference evidence="2 3" key="1">
    <citation type="submission" date="2023-03" db="EMBL/GenBank/DDBJ databases">
        <title>Bacillus Genome Sequencing.</title>
        <authorList>
            <person name="Dunlap C."/>
        </authorList>
    </citation>
    <scope>NUCLEOTIDE SEQUENCE [LARGE SCALE GENOMIC DNA]</scope>
    <source>
        <strain evidence="2 3">NRS-1717</strain>
    </source>
</reference>
<dbReference type="Gene3D" id="3.40.630.30">
    <property type="match status" value="1"/>
</dbReference>
<gene>
    <name evidence="2" type="ORF">P9271_19860</name>
</gene>
<organism evidence="2 3">
    <name type="scientific">Metabacillus fastidiosus</name>
    <dbReference type="NCBI Taxonomy" id="1458"/>
    <lineage>
        <taxon>Bacteria</taxon>
        <taxon>Bacillati</taxon>
        <taxon>Bacillota</taxon>
        <taxon>Bacilli</taxon>
        <taxon>Bacillales</taxon>
        <taxon>Bacillaceae</taxon>
        <taxon>Metabacillus</taxon>
    </lineage>
</organism>
<dbReference type="RefSeq" id="WP_328015794.1">
    <property type="nucleotide sequence ID" value="NZ_JARTFS010000018.1"/>
</dbReference>
<name>A0ABU6P2I5_9BACI</name>
<evidence type="ECO:0000313" key="2">
    <source>
        <dbReference type="EMBL" id="MED4403568.1"/>
    </source>
</evidence>
<dbReference type="PROSITE" id="PS51186">
    <property type="entry name" value="GNAT"/>
    <property type="match status" value="1"/>
</dbReference>
<keyword evidence="3" id="KW-1185">Reference proteome</keyword>